<comment type="caution">
    <text evidence="1">The sequence shown here is derived from an EMBL/GenBank/DDBJ whole genome shotgun (WGS) entry which is preliminary data.</text>
</comment>
<keyword evidence="1" id="KW-0808">Transferase</keyword>
<protein>
    <submittedName>
        <fullName evidence="1">S-adenosyl methyltransferase</fullName>
    </submittedName>
</protein>
<dbReference type="Pfam" id="PF04672">
    <property type="entry name" value="Methyltransf_19"/>
    <property type="match status" value="1"/>
</dbReference>
<reference evidence="1 2" key="1">
    <citation type="submission" date="2019-06" db="EMBL/GenBank/DDBJ databases">
        <title>Sequencing the genomes of 1000 actinobacteria strains.</title>
        <authorList>
            <person name="Klenk H.-P."/>
        </authorList>
    </citation>
    <scope>NUCLEOTIDE SEQUENCE [LARGE SCALE GENOMIC DNA]</scope>
    <source>
        <strain evidence="1 2">DSM 45301</strain>
    </source>
</reference>
<proteinExistence type="predicted"/>
<dbReference type="InterPro" id="IPR029063">
    <property type="entry name" value="SAM-dependent_MTases_sf"/>
</dbReference>
<evidence type="ECO:0000313" key="2">
    <source>
        <dbReference type="Proteomes" id="UP000315677"/>
    </source>
</evidence>
<dbReference type="PIRSF" id="PIRSF017393">
    <property type="entry name" value="MTase_SAV2177"/>
    <property type="match status" value="1"/>
</dbReference>
<sequence length="268" mass="29658">MTEPSSTIDTTTPQSPRVWNYWLGGKDNYEVDRQVGDEVIAMTPQLPKLARESRRFLVRAVEYLTGEVGIRQFLDVGTGLPTADNTHQVAQRVAPESKIVYVDNDPVVLAHARALLVGTPEGVTKYLDEDLYEPQKIVREAREVLDFNQPVAVMLMGILGHVADWAQAKAIVRELLSDLPSGSYLTTCDSTNVHDPEAMNRAASIYNASASPLIHLRQPWHFTELVTELGLEAVPPGVVPVTQWGVAEDQLVPRPEVIDEYGVVARKP</sequence>
<keyword evidence="2" id="KW-1185">Reference proteome</keyword>
<dbReference type="AlphaFoldDB" id="A0A543DHZ9"/>
<dbReference type="InterPro" id="IPR006764">
    <property type="entry name" value="SAM_dep_MeTrfase_SAV2177_type"/>
</dbReference>
<dbReference type="Gene3D" id="3.40.50.150">
    <property type="entry name" value="Vaccinia Virus protein VP39"/>
    <property type="match status" value="1"/>
</dbReference>
<dbReference type="EMBL" id="VFPA01000003">
    <property type="protein sequence ID" value="TQM08957.1"/>
    <property type="molecule type" value="Genomic_DNA"/>
</dbReference>
<organism evidence="1 2">
    <name type="scientific">Pseudonocardia kunmingensis</name>
    <dbReference type="NCBI Taxonomy" id="630975"/>
    <lineage>
        <taxon>Bacteria</taxon>
        <taxon>Bacillati</taxon>
        <taxon>Actinomycetota</taxon>
        <taxon>Actinomycetes</taxon>
        <taxon>Pseudonocardiales</taxon>
        <taxon>Pseudonocardiaceae</taxon>
        <taxon>Pseudonocardia</taxon>
    </lineage>
</organism>
<dbReference type="SUPFAM" id="SSF53335">
    <property type="entry name" value="S-adenosyl-L-methionine-dependent methyltransferases"/>
    <property type="match status" value="1"/>
</dbReference>
<keyword evidence="1" id="KW-0489">Methyltransferase</keyword>
<dbReference type="GO" id="GO:0032259">
    <property type="term" value="P:methylation"/>
    <property type="evidence" value="ECO:0007669"/>
    <property type="project" value="UniProtKB-KW"/>
</dbReference>
<gene>
    <name evidence="1" type="ORF">FB558_4695</name>
</gene>
<dbReference type="Proteomes" id="UP000315677">
    <property type="component" value="Unassembled WGS sequence"/>
</dbReference>
<accession>A0A543DHZ9</accession>
<dbReference type="GO" id="GO:0008168">
    <property type="term" value="F:methyltransferase activity"/>
    <property type="evidence" value="ECO:0007669"/>
    <property type="project" value="UniProtKB-KW"/>
</dbReference>
<dbReference type="RefSeq" id="WP_142056808.1">
    <property type="nucleotide sequence ID" value="NZ_VFPA01000003.1"/>
</dbReference>
<evidence type="ECO:0000313" key="1">
    <source>
        <dbReference type="EMBL" id="TQM08957.1"/>
    </source>
</evidence>
<name>A0A543DHZ9_9PSEU</name>
<dbReference type="OrthoDB" id="5175904at2"/>